<feature type="non-terminal residue" evidence="2">
    <location>
        <position position="1"/>
    </location>
</feature>
<evidence type="ECO:0000313" key="2">
    <source>
        <dbReference type="EMBL" id="CAI9532067.1"/>
    </source>
</evidence>
<keyword evidence="3" id="KW-1185">Reference proteome</keyword>
<proteinExistence type="predicted"/>
<sequence>RLLHNADALRVPFKPSLQTVGDFCAFCASACAAPALSFYMAYHLVAELLLFPVASTLL</sequence>
<protein>
    <submittedName>
        <fullName evidence="2">Uncharacterized protein</fullName>
    </submittedName>
</protein>
<comment type="caution">
    <text evidence="2">The sequence shown here is derived from an EMBL/GenBank/DDBJ whole genome shotgun (WGS) entry which is preliminary data.</text>
</comment>
<keyword evidence="1" id="KW-0472">Membrane</keyword>
<feature type="transmembrane region" description="Helical" evidence="1">
    <location>
        <begin position="20"/>
        <end position="42"/>
    </location>
</feature>
<dbReference type="EMBL" id="CATNWA010000037">
    <property type="protein sequence ID" value="CAI9532067.1"/>
    <property type="molecule type" value="Genomic_DNA"/>
</dbReference>
<dbReference type="Proteomes" id="UP001162483">
    <property type="component" value="Unassembled WGS sequence"/>
</dbReference>
<evidence type="ECO:0000256" key="1">
    <source>
        <dbReference type="SAM" id="Phobius"/>
    </source>
</evidence>
<keyword evidence="1" id="KW-0812">Transmembrane</keyword>
<reference evidence="2" key="1">
    <citation type="submission" date="2023-05" db="EMBL/GenBank/DDBJ databases">
        <authorList>
            <person name="Stuckert A."/>
        </authorList>
    </citation>
    <scope>NUCLEOTIDE SEQUENCE</scope>
</reference>
<keyword evidence="1" id="KW-1133">Transmembrane helix</keyword>
<name>A0ABN9A7T5_9NEOB</name>
<evidence type="ECO:0000313" key="3">
    <source>
        <dbReference type="Proteomes" id="UP001162483"/>
    </source>
</evidence>
<gene>
    <name evidence="2" type="ORF">SPARVUS_LOCUS102218</name>
</gene>
<organism evidence="2 3">
    <name type="scientific">Staurois parvus</name>
    <dbReference type="NCBI Taxonomy" id="386267"/>
    <lineage>
        <taxon>Eukaryota</taxon>
        <taxon>Metazoa</taxon>
        <taxon>Chordata</taxon>
        <taxon>Craniata</taxon>
        <taxon>Vertebrata</taxon>
        <taxon>Euteleostomi</taxon>
        <taxon>Amphibia</taxon>
        <taxon>Batrachia</taxon>
        <taxon>Anura</taxon>
        <taxon>Neobatrachia</taxon>
        <taxon>Ranoidea</taxon>
        <taxon>Ranidae</taxon>
        <taxon>Staurois</taxon>
    </lineage>
</organism>
<accession>A0ABN9A7T5</accession>